<gene>
    <name evidence="6" type="ORF">ATOP_18840</name>
</gene>
<dbReference type="EMBL" id="BQKC01000002">
    <property type="protein sequence ID" value="GJM56229.1"/>
    <property type="molecule type" value="Genomic_DNA"/>
</dbReference>
<proteinExistence type="predicted"/>
<comment type="caution">
    <text evidence="6">The sequence shown here is derived from an EMBL/GenBank/DDBJ whole genome shotgun (WGS) entry which is preliminary data.</text>
</comment>
<keyword evidence="2" id="KW-0479">Metal-binding</keyword>
<reference evidence="6" key="1">
    <citation type="journal article" date="2022" name="Int. J. Syst. Evol. Microbiol.">
        <title>Granulimonas faecalis gen. nov., sp. nov., and Leptogranulimonas caecicola gen. nov., sp. nov., novel lactate-producing Atopobiaceae bacteria isolated from mouse intestines, and an emended description of the family Atopobiaceae.</title>
        <authorList>
            <person name="Morinaga K."/>
            <person name="Kusada H."/>
            <person name="Sakamoto S."/>
            <person name="Murakami T."/>
            <person name="Toyoda A."/>
            <person name="Mori H."/>
            <person name="Meng X.Y."/>
            <person name="Takashino M."/>
            <person name="Murotomi K."/>
            <person name="Tamaki H."/>
        </authorList>
    </citation>
    <scope>NUCLEOTIDE SEQUENCE</scope>
    <source>
        <strain evidence="6">OPF53</strain>
    </source>
</reference>
<dbReference type="GO" id="GO:0016787">
    <property type="term" value="F:hydrolase activity"/>
    <property type="evidence" value="ECO:0007669"/>
    <property type="project" value="UniProtKB-KW"/>
</dbReference>
<evidence type="ECO:0000313" key="7">
    <source>
        <dbReference type="Proteomes" id="UP001055025"/>
    </source>
</evidence>
<dbReference type="Proteomes" id="UP001055025">
    <property type="component" value="Unassembled WGS sequence"/>
</dbReference>
<dbReference type="AlphaFoldDB" id="A0AAV5B7F9"/>
<dbReference type="RefSeq" id="WP_265591109.1">
    <property type="nucleotide sequence ID" value="NZ_BQKC01000002.1"/>
</dbReference>
<name>A0AAV5B7F9_9ACTN</name>
<feature type="domain" description="PIN" evidence="5">
    <location>
        <begin position="5"/>
        <end position="120"/>
    </location>
</feature>
<evidence type="ECO:0000256" key="2">
    <source>
        <dbReference type="ARBA" id="ARBA00022723"/>
    </source>
</evidence>
<evidence type="ECO:0000256" key="1">
    <source>
        <dbReference type="ARBA" id="ARBA00022722"/>
    </source>
</evidence>
<keyword evidence="3" id="KW-0378">Hydrolase</keyword>
<evidence type="ECO:0000256" key="3">
    <source>
        <dbReference type="ARBA" id="ARBA00022801"/>
    </source>
</evidence>
<dbReference type="SUPFAM" id="SSF88723">
    <property type="entry name" value="PIN domain-like"/>
    <property type="match status" value="1"/>
</dbReference>
<keyword evidence="1" id="KW-0540">Nuclease</keyword>
<dbReference type="Pfam" id="PF13470">
    <property type="entry name" value="PIN_3"/>
    <property type="match status" value="1"/>
</dbReference>
<organism evidence="6 7">
    <name type="scientific">Granulimonas faecalis</name>
    <dbReference type="NCBI Taxonomy" id="2894155"/>
    <lineage>
        <taxon>Bacteria</taxon>
        <taxon>Bacillati</taxon>
        <taxon>Actinomycetota</taxon>
        <taxon>Coriobacteriia</taxon>
        <taxon>Coriobacteriales</taxon>
        <taxon>Kribbibacteriaceae</taxon>
        <taxon>Granulimonas</taxon>
    </lineage>
</organism>
<accession>A0AAV5B7F9</accession>
<dbReference type="GO" id="GO:0004518">
    <property type="term" value="F:nuclease activity"/>
    <property type="evidence" value="ECO:0007669"/>
    <property type="project" value="UniProtKB-KW"/>
</dbReference>
<dbReference type="InterPro" id="IPR029060">
    <property type="entry name" value="PIN-like_dom_sf"/>
</dbReference>
<dbReference type="GO" id="GO:0046872">
    <property type="term" value="F:metal ion binding"/>
    <property type="evidence" value="ECO:0007669"/>
    <property type="project" value="UniProtKB-KW"/>
</dbReference>
<keyword evidence="4" id="KW-0460">Magnesium</keyword>
<evidence type="ECO:0000256" key="4">
    <source>
        <dbReference type="ARBA" id="ARBA00022842"/>
    </source>
</evidence>
<evidence type="ECO:0000313" key="6">
    <source>
        <dbReference type="EMBL" id="GJM56229.1"/>
    </source>
</evidence>
<protein>
    <submittedName>
        <fullName evidence="6">Twitching motility protein PilT</fullName>
    </submittedName>
</protein>
<keyword evidence="7" id="KW-1185">Reference proteome</keyword>
<sequence length="141" mass="15510">MTETKVMLDTNILIDAVVSSRPEHHAAIDLFSLCVDRRVRGCVLASSLKDFYYICRRYIPEPDPRGAAIRVFLEILDVVPLDRDACELALDLPEPDLEDAMVLAAARLSDVDIICSRDRRAFGEGGIPSMTAAQVLSAMGC</sequence>
<dbReference type="Gene3D" id="3.40.50.1010">
    <property type="entry name" value="5'-nuclease"/>
    <property type="match status" value="1"/>
</dbReference>
<dbReference type="InterPro" id="IPR002716">
    <property type="entry name" value="PIN_dom"/>
</dbReference>
<evidence type="ECO:0000259" key="5">
    <source>
        <dbReference type="Pfam" id="PF13470"/>
    </source>
</evidence>